<reference evidence="1" key="2">
    <citation type="submission" date="2022-06" db="UniProtKB">
        <authorList>
            <consortium name="EnsemblMetazoa"/>
        </authorList>
    </citation>
    <scope>IDENTIFICATION</scope>
    <source>
        <strain evidence="1">PS312</strain>
    </source>
</reference>
<organism evidence="1 2">
    <name type="scientific">Pristionchus pacificus</name>
    <name type="common">Parasitic nematode worm</name>
    <dbReference type="NCBI Taxonomy" id="54126"/>
    <lineage>
        <taxon>Eukaryota</taxon>
        <taxon>Metazoa</taxon>
        <taxon>Ecdysozoa</taxon>
        <taxon>Nematoda</taxon>
        <taxon>Chromadorea</taxon>
        <taxon>Rhabditida</taxon>
        <taxon>Rhabditina</taxon>
        <taxon>Diplogasteromorpha</taxon>
        <taxon>Diplogasteroidea</taxon>
        <taxon>Neodiplogasteridae</taxon>
        <taxon>Pristionchus</taxon>
    </lineage>
</organism>
<name>A0A2A6BAK7_PRIPA</name>
<keyword evidence="2" id="KW-1185">Reference proteome</keyword>
<dbReference type="OrthoDB" id="10598062at2759"/>
<evidence type="ECO:0000313" key="1">
    <source>
        <dbReference type="EnsemblMetazoa" id="PPA37667.1"/>
    </source>
</evidence>
<gene>
    <name evidence="1" type="primary">WBGene00276036</name>
</gene>
<accession>A0A2A6BAK7</accession>
<accession>A0A8R1USG8</accession>
<dbReference type="Proteomes" id="UP000005239">
    <property type="component" value="Unassembled WGS sequence"/>
</dbReference>
<evidence type="ECO:0000313" key="2">
    <source>
        <dbReference type="Proteomes" id="UP000005239"/>
    </source>
</evidence>
<dbReference type="AlphaFoldDB" id="A0A2A6BAK7"/>
<proteinExistence type="predicted"/>
<sequence length="233" mass="25995">MLKNKLAQRLIIQFQFVMADDGDLPYLIDDEDSRARRKKKLRSRFLHSCGVYSLCIAIFYMLAFLALIVGNPPESGVDASLDLVEASLGITGVIISVTFLQAKNRRHLLAIGCSWLVWMIASFLLSVCALHQLIVEVVSGNDRELIRVAVDTVLTVNAPVTIYFILLFASSGGRARRRRKARKQRQRRQQLAEAAAASHPAGLVYDQFGDAFWAGANEACDEVDDDETVVYYV</sequence>
<dbReference type="EnsemblMetazoa" id="PPA37667.1">
    <property type="protein sequence ID" value="PPA37667.1"/>
    <property type="gene ID" value="WBGene00276036"/>
</dbReference>
<protein>
    <submittedName>
        <fullName evidence="1">Uncharacterized protein</fullName>
    </submittedName>
</protein>
<reference evidence="2" key="1">
    <citation type="journal article" date="2008" name="Nat. Genet.">
        <title>The Pristionchus pacificus genome provides a unique perspective on nematode lifestyle and parasitism.</title>
        <authorList>
            <person name="Dieterich C."/>
            <person name="Clifton S.W."/>
            <person name="Schuster L.N."/>
            <person name="Chinwalla A."/>
            <person name="Delehaunty K."/>
            <person name="Dinkelacker I."/>
            <person name="Fulton L."/>
            <person name="Fulton R."/>
            <person name="Godfrey J."/>
            <person name="Minx P."/>
            <person name="Mitreva M."/>
            <person name="Roeseler W."/>
            <person name="Tian H."/>
            <person name="Witte H."/>
            <person name="Yang S.P."/>
            <person name="Wilson R.K."/>
            <person name="Sommer R.J."/>
        </authorList>
    </citation>
    <scope>NUCLEOTIDE SEQUENCE [LARGE SCALE GENOMIC DNA]</scope>
    <source>
        <strain evidence="2">PS312</strain>
    </source>
</reference>